<dbReference type="PANTHER" id="PTHR46383:SF1">
    <property type="entry name" value="ASPARTATE AMINOTRANSFERASE"/>
    <property type="match status" value="1"/>
</dbReference>
<dbReference type="EMBL" id="LT838272">
    <property type="protein sequence ID" value="SMB93661.1"/>
    <property type="molecule type" value="Genomic_DNA"/>
</dbReference>
<dbReference type="InterPro" id="IPR015424">
    <property type="entry name" value="PyrdxlP-dep_Trfase"/>
</dbReference>
<gene>
    <name evidence="8" type="ORF">SAMN00808754_0893</name>
</gene>
<evidence type="ECO:0000256" key="1">
    <source>
        <dbReference type="ARBA" id="ARBA00001933"/>
    </source>
</evidence>
<dbReference type="GO" id="GO:0030170">
    <property type="term" value="F:pyridoxal phosphate binding"/>
    <property type="evidence" value="ECO:0007669"/>
    <property type="project" value="InterPro"/>
</dbReference>
<keyword evidence="3 6" id="KW-0032">Aminotransferase</keyword>
<sequence length="397" mass="44061">MAVNPLYTNLGPATRFLAERFQHIPVTERSQMISMAKGIPNLINLGRGDPDLSTPPHIIAAAKKAMDEGKTHYTDWAGIPELREAIAAKLRKENGLDVDPSEVLVTVGGQEAVFLLMFSLINPGDEVIVPEPRYTPYDTAIQVAGGKMVPLITRPENEFQIIPREVEKLITPRTRALLVISPNNPTGAVMPKERLEELAEIAIRHDLIVISDEIYEKLTYDGFKHWSIGSFPGMKERTFTVNGFSKAYSMTGWRVGYVAGPREVIAAMIQLKYAVSICTSSISQEAALAAITGPQDCVIETARIYNERRLAVMQRLDQLGIPYVVPRGAFYIFPDIRKFGLTSFDFCRFILEKAQVLLFPGTAFGEAGEGFVRISLLAPVEQIHQAFDRIEKALSVL</sequence>
<dbReference type="InterPro" id="IPR015421">
    <property type="entry name" value="PyrdxlP-dep_Trfase_major"/>
</dbReference>
<dbReference type="InterPro" id="IPR015422">
    <property type="entry name" value="PyrdxlP-dep_Trfase_small"/>
</dbReference>
<dbReference type="InterPro" id="IPR050596">
    <property type="entry name" value="AspAT/PAT-like"/>
</dbReference>
<keyword evidence="9" id="KW-1185">Reference proteome</keyword>
<dbReference type="OrthoDB" id="9803354at2"/>
<reference evidence="8 9" key="1">
    <citation type="submission" date="2017-04" db="EMBL/GenBank/DDBJ databases">
        <authorList>
            <person name="Afonso C.L."/>
            <person name="Miller P.J."/>
            <person name="Scott M.A."/>
            <person name="Spackman E."/>
            <person name="Goraichik I."/>
            <person name="Dimitrov K.M."/>
            <person name="Suarez D.L."/>
            <person name="Swayne D.E."/>
        </authorList>
    </citation>
    <scope>NUCLEOTIDE SEQUENCE [LARGE SCALE GENOMIC DNA]</scope>
    <source>
        <strain evidence="8 9">ToBE</strain>
    </source>
</reference>
<dbReference type="InterPro" id="IPR004839">
    <property type="entry name" value="Aminotransferase_I/II_large"/>
</dbReference>
<evidence type="ECO:0000313" key="9">
    <source>
        <dbReference type="Proteomes" id="UP000192569"/>
    </source>
</evidence>
<dbReference type="SUPFAM" id="SSF53383">
    <property type="entry name" value="PLP-dependent transferases"/>
    <property type="match status" value="1"/>
</dbReference>
<dbReference type="PROSITE" id="PS00105">
    <property type="entry name" value="AA_TRANSFER_CLASS_1"/>
    <property type="match status" value="1"/>
</dbReference>
<evidence type="ECO:0000256" key="4">
    <source>
        <dbReference type="ARBA" id="ARBA00022679"/>
    </source>
</evidence>
<feature type="domain" description="Aminotransferase class I/classII large" evidence="7">
    <location>
        <begin position="41"/>
        <end position="390"/>
    </location>
</feature>
<dbReference type="Gene3D" id="3.40.640.10">
    <property type="entry name" value="Type I PLP-dependent aspartate aminotransferase-like (Major domain)"/>
    <property type="match status" value="1"/>
</dbReference>
<dbReference type="Pfam" id="PF00155">
    <property type="entry name" value="Aminotran_1_2"/>
    <property type="match status" value="1"/>
</dbReference>
<dbReference type="STRING" id="698762.SAMN00808754_0893"/>
<evidence type="ECO:0000256" key="2">
    <source>
        <dbReference type="ARBA" id="ARBA00007441"/>
    </source>
</evidence>
<proteinExistence type="inferred from homology"/>
<dbReference type="EC" id="2.6.1.-" evidence="6"/>
<organism evidence="8 9">
    <name type="scientific">Thermanaeromonas toyohensis ToBE</name>
    <dbReference type="NCBI Taxonomy" id="698762"/>
    <lineage>
        <taxon>Bacteria</taxon>
        <taxon>Bacillati</taxon>
        <taxon>Bacillota</taxon>
        <taxon>Clostridia</taxon>
        <taxon>Neomoorellales</taxon>
        <taxon>Neomoorellaceae</taxon>
        <taxon>Thermanaeromonas</taxon>
    </lineage>
</organism>
<dbReference type="AlphaFoldDB" id="A0A1W1VKS1"/>
<accession>A0A1W1VKS1</accession>
<dbReference type="PANTHER" id="PTHR46383">
    <property type="entry name" value="ASPARTATE AMINOTRANSFERASE"/>
    <property type="match status" value="1"/>
</dbReference>
<keyword evidence="4 6" id="KW-0808">Transferase</keyword>
<evidence type="ECO:0000256" key="5">
    <source>
        <dbReference type="ARBA" id="ARBA00022898"/>
    </source>
</evidence>
<evidence type="ECO:0000256" key="6">
    <source>
        <dbReference type="RuleBase" id="RU000481"/>
    </source>
</evidence>
<dbReference type="GO" id="GO:0008483">
    <property type="term" value="F:transaminase activity"/>
    <property type="evidence" value="ECO:0007669"/>
    <property type="project" value="UniProtKB-KW"/>
</dbReference>
<evidence type="ECO:0000256" key="3">
    <source>
        <dbReference type="ARBA" id="ARBA00022576"/>
    </source>
</evidence>
<dbReference type="Proteomes" id="UP000192569">
    <property type="component" value="Chromosome I"/>
</dbReference>
<dbReference type="CDD" id="cd00609">
    <property type="entry name" value="AAT_like"/>
    <property type="match status" value="1"/>
</dbReference>
<dbReference type="FunFam" id="3.40.640.10:FF:000033">
    <property type="entry name" value="Aspartate aminotransferase"/>
    <property type="match status" value="1"/>
</dbReference>
<dbReference type="RefSeq" id="WP_084664396.1">
    <property type="nucleotide sequence ID" value="NZ_LT838272.1"/>
</dbReference>
<name>A0A1W1VKS1_9FIRM</name>
<comment type="cofactor">
    <cofactor evidence="1 6">
        <name>pyridoxal 5'-phosphate</name>
        <dbReference type="ChEBI" id="CHEBI:597326"/>
    </cofactor>
</comment>
<protein>
    <recommendedName>
        <fullName evidence="6">Aminotransferase</fullName>
        <ecNumber evidence="6">2.6.1.-</ecNumber>
    </recommendedName>
</protein>
<dbReference type="InterPro" id="IPR004838">
    <property type="entry name" value="NHTrfase_class1_PyrdxlP-BS"/>
</dbReference>
<dbReference type="GO" id="GO:0006520">
    <property type="term" value="P:amino acid metabolic process"/>
    <property type="evidence" value="ECO:0007669"/>
    <property type="project" value="InterPro"/>
</dbReference>
<dbReference type="Gene3D" id="3.90.1150.10">
    <property type="entry name" value="Aspartate Aminotransferase, domain 1"/>
    <property type="match status" value="1"/>
</dbReference>
<comment type="similarity">
    <text evidence="2 6">Belongs to the class-I pyridoxal-phosphate-dependent aminotransferase family.</text>
</comment>
<keyword evidence="5" id="KW-0663">Pyridoxal phosphate</keyword>
<evidence type="ECO:0000313" key="8">
    <source>
        <dbReference type="EMBL" id="SMB93661.1"/>
    </source>
</evidence>
<evidence type="ECO:0000259" key="7">
    <source>
        <dbReference type="Pfam" id="PF00155"/>
    </source>
</evidence>